<feature type="chain" id="PRO_5047175459" evidence="2">
    <location>
        <begin position="25"/>
        <end position="313"/>
    </location>
</feature>
<accession>A0ABT1WGH5</accession>
<evidence type="ECO:0000259" key="3">
    <source>
        <dbReference type="Pfam" id="PF20434"/>
    </source>
</evidence>
<evidence type="ECO:0000313" key="5">
    <source>
        <dbReference type="Proteomes" id="UP001204142"/>
    </source>
</evidence>
<feature type="domain" description="BD-FAE-like" evidence="3">
    <location>
        <begin position="54"/>
        <end position="249"/>
    </location>
</feature>
<evidence type="ECO:0000256" key="2">
    <source>
        <dbReference type="SAM" id="SignalP"/>
    </source>
</evidence>
<protein>
    <submittedName>
        <fullName evidence="4">Alpha/beta hydrolase</fullName>
    </submittedName>
</protein>
<dbReference type="SUPFAM" id="SSF53474">
    <property type="entry name" value="alpha/beta-Hydrolases"/>
    <property type="match status" value="1"/>
</dbReference>
<dbReference type="PANTHER" id="PTHR48081:SF33">
    <property type="entry name" value="KYNURENINE FORMAMIDASE"/>
    <property type="match status" value="1"/>
</dbReference>
<keyword evidence="5" id="KW-1185">Reference proteome</keyword>
<dbReference type="EMBL" id="JANIGO010000002">
    <property type="protein sequence ID" value="MCQ8896626.1"/>
    <property type="molecule type" value="Genomic_DNA"/>
</dbReference>
<dbReference type="Pfam" id="PF20434">
    <property type="entry name" value="BD-FAE"/>
    <property type="match status" value="1"/>
</dbReference>
<sequence>MNPVRTLAAALKVLPLFILSGCSALQLVNSVSRIYTADTRENIPFDSNPALKFDLYLPEKPADSAGPTPVVVFFYGGSWNRGNKSEYEFVGRRLASMGYIAAVPNYRLYPEVSYPDFLIDNAKSVKAILNELQKSDYSRYQPDSRVVLMGHSAGAYNAAMLAYDERWLKQVGLNLPSTVKGFVGIAGAYNLYPINDVEVRPVFHHPNYPKNSQPIDFAANTTVPSLILAPESDNLVSIEINSVALHKALDRAQVPNRYLQVKGTDHITIIGTFSPVLFFKGSTSQPIAQFVESLQGVKSSTPMVNQQAQAPVN</sequence>
<feature type="signal peptide" evidence="2">
    <location>
        <begin position="1"/>
        <end position="24"/>
    </location>
</feature>
<reference evidence="4 5" key="1">
    <citation type="submission" date="2022-07" db="EMBL/GenBank/DDBJ databases">
        <authorList>
            <person name="Xamxidin M."/>
            <person name="Wu M."/>
        </authorList>
    </citation>
    <scope>NUCLEOTIDE SEQUENCE [LARGE SCALE GENOMIC DNA]</scope>
    <source>
        <strain evidence="4 5">NBRC 111650</strain>
    </source>
</reference>
<gene>
    <name evidence="4" type="ORF">NQT62_09295</name>
</gene>
<organism evidence="4 5">
    <name type="scientific">Limnobacter humi</name>
    <dbReference type="NCBI Taxonomy" id="1778671"/>
    <lineage>
        <taxon>Bacteria</taxon>
        <taxon>Pseudomonadati</taxon>
        <taxon>Pseudomonadota</taxon>
        <taxon>Betaproteobacteria</taxon>
        <taxon>Burkholderiales</taxon>
        <taxon>Burkholderiaceae</taxon>
        <taxon>Limnobacter</taxon>
    </lineage>
</organism>
<dbReference type="Gene3D" id="3.40.50.1820">
    <property type="entry name" value="alpha/beta hydrolase"/>
    <property type="match status" value="1"/>
</dbReference>
<name>A0ABT1WGH5_9BURK</name>
<evidence type="ECO:0000256" key="1">
    <source>
        <dbReference type="ARBA" id="ARBA00022801"/>
    </source>
</evidence>
<dbReference type="RefSeq" id="WP_256764404.1">
    <property type="nucleotide sequence ID" value="NZ_JANIGO010000002.1"/>
</dbReference>
<dbReference type="GO" id="GO:0016787">
    <property type="term" value="F:hydrolase activity"/>
    <property type="evidence" value="ECO:0007669"/>
    <property type="project" value="UniProtKB-KW"/>
</dbReference>
<keyword evidence="1 4" id="KW-0378">Hydrolase</keyword>
<dbReference type="Proteomes" id="UP001204142">
    <property type="component" value="Unassembled WGS sequence"/>
</dbReference>
<comment type="caution">
    <text evidence="4">The sequence shown here is derived from an EMBL/GenBank/DDBJ whole genome shotgun (WGS) entry which is preliminary data.</text>
</comment>
<keyword evidence="2" id="KW-0732">Signal</keyword>
<evidence type="ECO:0000313" key="4">
    <source>
        <dbReference type="EMBL" id="MCQ8896626.1"/>
    </source>
</evidence>
<dbReference type="InterPro" id="IPR050300">
    <property type="entry name" value="GDXG_lipolytic_enzyme"/>
</dbReference>
<dbReference type="PANTHER" id="PTHR48081">
    <property type="entry name" value="AB HYDROLASE SUPERFAMILY PROTEIN C4A8.06C"/>
    <property type="match status" value="1"/>
</dbReference>
<dbReference type="InterPro" id="IPR029058">
    <property type="entry name" value="AB_hydrolase_fold"/>
</dbReference>
<proteinExistence type="predicted"/>
<dbReference type="InterPro" id="IPR049492">
    <property type="entry name" value="BD-FAE-like_dom"/>
</dbReference>